<accession>A0A6A6L8M9</accession>
<keyword evidence="10" id="KW-1185">Reference proteome</keyword>
<evidence type="ECO:0000256" key="7">
    <source>
        <dbReference type="ARBA" id="ARBA00023136"/>
    </source>
</evidence>
<keyword evidence="4" id="KW-0597">Phosphoprotein</keyword>
<dbReference type="Proteomes" id="UP000467840">
    <property type="component" value="Chromosome 18"/>
</dbReference>
<dbReference type="GO" id="GO:0071916">
    <property type="term" value="F:dipeptide transmembrane transporter activity"/>
    <property type="evidence" value="ECO:0007669"/>
    <property type="project" value="InterPro"/>
</dbReference>
<dbReference type="InterPro" id="IPR018456">
    <property type="entry name" value="PTR2_symporter_CS"/>
</dbReference>
<dbReference type="Gene3D" id="1.20.1250.20">
    <property type="entry name" value="MFS general substrate transporter like domains"/>
    <property type="match status" value="1"/>
</dbReference>
<protein>
    <recommendedName>
        <fullName evidence="11">Major facilitator superfamily (MFS) profile domain-containing protein</fullName>
    </recommendedName>
</protein>
<dbReference type="FunFam" id="1.20.1250.20:FF:000147">
    <property type="entry name" value="Protein NRT1/ PTR family 5.10"/>
    <property type="match status" value="1"/>
</dbReference>
<keyword evidence="5 8" id="KW-0812">Transmembrane</keyword>
<dbReference type="GO" id="GO:0080054">
    <property type="term" value="F:low-affinity nitrate transmembrane transporter activity"/>
    <property type="evidence" value="ECO:0007669"/>
    <property type="project" value="UniProtKB-ARBA"/>
</dbReference>
<dbReference type="InterPro" id="IPR000109">
    <property type="entry name" value="POT_fam"/>
</dbReference>
<evidence type="ECO:0000256" key="2">
    <source>
        <dbReference type="ARBA" id="ARBA00005982"/>
    </source>
</evidence>
<evidence type="ECO:0000256" key="5">
    <source>
        <dbReference type="ARBA" id="ARBA00022692"/>
    </source>
</evidence>
<dbReference type="SUPFAM" id="SSF103473">
    <property type="entry name" value="MFS general substrate transporter"/>
    <property type="match status" value="1"/>
</dbReference>
<evidence type="ECO:0000313" key="10">
    <source>
        <dbReference type="Proteomes" id="UP000467840"/>
    </source>
</evidence>
<reference evidence="9 10" key="1">
    <citation type="journal article" date="2020" name="Mol. Plant">
        <title>The Chromosome-Based Rubber Tree Genome Provides New Insights into Spurge Genome Evolution and Rubber Biosynthesis.</title>
        <authorList>
            <person name="Liu J."/>
            <person name="Shi C."/>
            <person name="Shi C.C."/>
            <person name="Li W."/>
            <person name="Zhang Q.J."/>
            <person name="Zhang Y."/>
            <person name="Li K."/>
            <person name="Lu H.F."/>
            <person name="Shi C."/>
            <person name="Zhu S.T."/>
            <person name="Xiao Z.Y."/>
            <person name="Nan H."/>
            <person name="Yue Y."/>
            <person name="Zhu X.G."/>
            <person name="Wu Y."/>
            <person name="Hong X.N."/>
            <person name="Fan G.Y."/>
            <person name="Tong Y."/>
            <person name="Zhang D."/>
            <person name="Mao C.L."/>
            <person name="Liu Y.L."/>
            <person name="Hao S.J."/>
            <person name="Liu W.Q."/>
            <person name="Lv M.Q."/>
            <person name="Zhang H.B."/>
            <person name="Liu Y."/>
            <person name="Hu-Tang G.R."/>
            <person name="Wang J.P."/>
            <person name="Wang J.H."/>
            <person name="Sun Y.H."/>
            <person name="Ni S.B."/>
            <person name="Chen W.B."/>
            <person name="Zhang X.C."/>
            <person name="Jiao Y.N."/>
            <person name="Eichler E.E."/>
            <person name="Li G.H."/>
            <person name="Liu X."/>
            <person name="Gao L.Z."/>
        </authorList>
    </citation>
    <scope>NUCLEOTIDE SEQUENCE [LARGE SCALE GENOMIC DNA]</scope>
    <source>
        <strain evidence="10">cv. GT1</strain>
        <tissue evidence="9">Leaf</tissue>
    </source>
</reference>
<feature type="transmembrane region" description="Helical" evidence="8">
    <location>
        <begin position="231"/>
        <end position="251"/>
    </location>
</feature>
<organism evidence="9 10">
    <name type="scientific">Hevea brasiliensis</name>
    <name type="common">Para rubber tree</name>
    <name type="synonym">Siphonia brasiliensis</name>
    <dbReference type="NCBI Taxonomy" id="3981"/>
    <lineage>
        <taxon>Eukaryota</taxon>
        <taxon>Viridiplantae</taxon>
        <taxon>Streptophyta</taxon>
        <taxon>Embryophyta</taxon>
        <taxon>Tracheophyta</taxon>
        <taxon>Spermatophyta</taxon>
        <taxon>Magnoliopsida</taxon>
        <taxon>eudicotyledons</taxon>
        <taxon>Gunneridae</taxon>
        <taxon>Pentapetalae</taxon>
        <taxon>rosids</taxon>
        <taxon>fabids</taxon>
        <taxon>Malpighiales</taxon>
        <taxon>Euphorbiaceae</taxon>
        <taxon>Crotonoideae</taxon>
        <taxon>Micrandreae</taxon>
        <taxon>Hevea</taxon>
    </lineage>
</organism>
<gene>
    <name evidence="9" type="ORF">GH714_021407</name>
</gene>
<keyword evidence="3" id="KW-0813">Transport</keyword>
<evidence type="ECO:0000256" key="3">
    <source>
        <dbReference type="ARBA" id="ARBA00022448"/>
    </source>
</evidence>
<feature type="transmembrane region" description="Helical" evidence="8">
    <location>
        <begin position="501"/>
        <end position="522"/>
    </location>
</feature>
<feature type="transmembrane region" description="Helical" evidence="8">
    <location>
        <begin position="204"/>
        <end position="225"/>
    </location>
</feature>
<comment type="subcellular location">
    <subcellularLocation>
        <location evidence="1">Membrane</location>
        <topology evidence="1">Multi-pass membrane protein</topology>
    </subcellularLocation>
</comment>
<feature type="transmembrane region" description="Helical" evidence="8">
    <location>
        <begin position="111"/>
        <end position="134"/>
    </location>
</feature>
<evidence type="ECO:0000256" key="4">
    <source>
        <dbReference type="ARBA" id="ARBA00022553"/>
    </source>
</evidence>
<evidence type="ECO:0008006" key="11">
    <source>
        <dbReference type="Google" id="ProtNLM"/>
    </source>
</evidence>
<dbReference type="CDD" id="cd17417">
    <property type="entry name" value="MFS_NPF5"/>
    <property type="match status" value="1"/>
</dbReference>
<feature type="transmembrane region" description="Helical" evidence="8">
    <location>
        <begin position="88"/>
        <end position="104"/>
    </location>
</feature>
<evidence type="ECO:0000256" key="6">
    <source>
        <dbReference type="ARBA" id="ARBA00022989"/>
    </source>
</evidence>
<proteinExistence type="inferred from homology"/>
<evidence type="ECO:0000256" key="1">
    <source>
        <dbReference type="ARBA" id="ARBA00004141"/>
    </source>
</evidence>
<comment type="similarity">
    <text evidence="2">Belongs to the major facilitator superfamily. Proton-dependent oligopeptide transporter (POT/PTR) (TC 2.A.17) family.</text>
</comment>
<dbReference type="GO" id="GO:0042937">
    <property type="term" value="F:tripeptide transmembrane transporter activity"/>
    <property type="evidence" value="ECO:0007669"/>
    <property type="project" value="InterPro"/>
</dbReference>
<dbReference type="InterPro" id="IPR036259">
    <property type="entry name" value="MFS_trans_sf"/>
</dbReference>
<dbReference type="InterPro" id="IPR044739">
    <property type="entry name" value="NRT1/PTR"/>
</dbReference>
<evidence type="ECO:0000256" key="8">
    <source>
        <dbReference type="SAM" id="Phobius"/>
    </source>
</evidence>
<dbReference type="PROSITE" id="PS01022">
    <property type="entry name" value="PTR2_1"/>
    <property type="match status" value="1"/>
</dbReference>
<dbReference type="PANTHER" id="PTHR11654">
    <property type="entry name" value="OLIGOPEPTIDE TRANSPORTER-RELATED"/>
    <property type="match status" value="1"/>
</dbReference>
<dbReference type="Pfam" id="PF00854">
    <property type="entry name" value="PTR2"/>
    <property type="match status" value="1"/>
</dbReference>
<keyword evidence="6 8" id="KW-1133">Transmembrane helix</keyword>
<dbReference type="EMBL" id="JAAGAX010000012">
    <property type="protein sequence ID" value="KAF2297324.1"/>
    <property type="molecule type" value="Genomic_DNA"/>
</dbReference>
<evidence type="ECO:0000313" key="9">
    <source>
        <dbReference type="EMBL" id="KAF2297324.1"/>
    </source>
</evidence>
<comment type="caution">
    <text evidence="9">The sequence shown here is derived from an EMBL/GenBank/DDBJ whole genome shotgun (WGS) entry which is preliminary data.</text>
</comment>
<keyword evidence="7 8" id="KW-0472">Membrane</keyword>
<name>A0A6A6L8M9_HEVBR</name>
<sequence>MAIISVSGSESPESIQTPLIRGVVQGSVDYKGLPIYRSNSGGWRSASFILGMELAERFAYFGIASNLIMYLTGKLGQSTATAAENVNLWSGASYLFPLIGAFVADSFLGRYLTIVIASLICILGLGLLTLSATISSFNDSNCSSTNTLTSCSPSSVQVDFFFFSLYLVAFGQGGYKPCVQAFGADQFDEKDPEERKAKSSFFNWWYFSMCSGILVAQLILIYVQYNLNWTFGFGIPCIVMVISLFIFLLGVKTYRYSVKVEGKSAFQRIGQVFVATIRNWRSSCSAIALEEEACGSLPHRSSEQFKFLDKALFAPNGSKEHEILCSLSEVEEAKAVLRLVPIWASCLLFGVVDVQFSTLCTKQGATMDRSISAGFDIPPASLQSLTSLSIVLFIPIYDRIIVPMTRDLTREPSGITMLQRIGTGMCLSTLNMAIAAVVEMKRLEVAREFGLVDKPNVTVPMSIWWLTPQYIVSGVADALTLVGMQEFFYDQVPRELRSVGLSLYVSTYGVGSLISSFLISIIDSLTGGEGRDSWFADNLN</sequence>
<dbReference type="AlphaFoldDB" id="A0A6A6L8M9"/>
<dbReference type="GO" id="GO:0009705">
    <property type="term" value="C:plant-type vacuole membrane"/>
    <property type="evidence" value="ECO:0007669"/>
    <property type="project" value="UniProtKB-ARBA"/>
</dbReference>